<feature type="compositionally biased region" description="Acidic residues" evidence="1">
    <location>
        <begin position="529"/>
        <end position="546"/>
    </location>
</feature>
<dbReference type="KEGG" id="pchm:VFPPC_03416"/>
<name>A0A179G139_METCM</name>
<evidence type="ECO:0000313" key="3">
    <source>
        <dbReference type="Proteomes" id="UP000078397"/>
    </source>
</evidence>
<dbReference type="AlphaFoldDB" id="A0A179G139"/>
<evidence type="ECO:0000313" key="2">
    <source>
        <dbReference type="EMBL" id="OAQ71053.1"/>
    </source>
</evidence>
<dbReference type="EMBL" id="LSBJ02000002">
    <property type="protein sequence ID" value="OAQ71053.1"/>
    <property type="molecule type" value="Genomic_DNA"/>
</dbReference>
<dbReference type="Proteomes" id="UP000078397">
    <property type="component" value="Unassembled WGS sequence"/>
</dbReference>
<comment type="caution">
    <text evidence="2">The sequence shown here is derived from an EMBL/GenBank/DDBJ whole genome shotgun (WGS) entry which is preliminary data.</text>
</comment>
<dbReference type="RefSeq" id="XP_018147590.1">
    <property type="nucleotide sequence ID" value="XM_018282917.1"/>
</dbReference>
<organism evidence="2 3">
    <name type="scientific">Pochonia chlamydosporia 170</name>
    <dbReference type="NCBI Taxonomy" id="1380566"/>
    <lineage>
        <taxon>Eukaryota</taxon>
        <taxon>Fungi</taxon>
        <taxon>Dikarya</taxon>
        <taxon>Ascomycota</taxon>
        <taxon>Pezizomycotina</taxon>
        <taxon>Sordariomycetes</taxon>
        <taxon>Hypocreomycetidae</taxon>
        <taxon>Hypocreales</taxon>
        <taxon>Clavicipitaceae</taxon>
        <taxon>Pochonia</taxon>
    </lineage>
</organism>
<proteinExistence type="predicted"/>
<feature type="region of interest" description="Disordered" evidence="1">
    <location>
        <begin position="528"/>
        <end position="557"/>
    </location>
</feature>
<sequence length="557" mass="64276">MSADGSQQNASLLQDIPEHLLCIVFEFLLGWKETQIDRDEELRISTVRNARLTCWYFNELASPYLLPVLTINLNPQSINHATEISSHELIASGIHQLRISLSYYPQLLANSFRFFVMFQMHSLRSVSTWLGRTQQDISSIPEDLEAAMAKLESRPENSRLISTAGDADFTLLNVLEQSHDVFRQRHQEQAAVVKDNFLSQVESISRRARHIDTLNIVQEAYPIALSLGQQFMQREYHQRRLDEDAEMLESVKRFFQRPLSWPDVQCWAHQWYSQCSLRVELPATEIPWEAPIAIYQAGRKLRRLWLNCFLLSCEMHESFKSFVRESVMLARIRSLRTACQYIEEFCIVRPGCWGPMDAYSSYRDGETYISEHVLSIISGKRLQKLIIRMHPKKSPPWNDRYTIGSTLHKRDCSTLTCIFLEHLFFCRTTLRDICMELGGCLREFCLSFIMLMYDEDGDSDGHGWREIFDILREKLSTCGTTATDGRVTLAELKGLEFDEITEYDGIDDIYQRCTDYVCGIGNGKNPLDQAEDAIEDATEGETEDEIRDGTENGTEDA</sequence>
<dbReference type="GeneID" id="28846911"/>
<gene>
    <name evidence="2" type="ORF">VFPPC_03416</name>
</gene>
<evidence type="ECO:0000256" key="1">
    <source>
        <dbReference type="SAM" id="MobiDB-lite"/>
    </source>
</evidence>
<protein>
    <submittedName>
        <fullName evidence="2">Uncharacterized protein</fullName>
    </submittedName>
</protein>
<keyword evidence="3" id="KW-1185">Reference proteome</keyword>
<dbReference type="STRING" id="1380566.A0A179G139"/>
<accession>A0A179G139</accession>
<dbReference type="OrthoDB" id="3759773at2759"/>
<reference evidence="2 3" key="1">
    <citation type="journal article" date="2016" name="PLoS Pathog.">
        <title>Biosynthesis of antibiotic leucinostatins in bio-control fungus Purpureocillium lilacinum and their inhibition on phytophthora revealed by genome mining.</title>
        <authorList>
            <person name="Wang G."/>
            <person name="Liu Z."/>
            <person name="Lin R."/>
            <person name="Li E."/>
            <person name="Mao Z."/>
            <person name="Ling J."/>
            <person name="Yang Y."/>
            <person name="Yin W.B."/>
            <person name="Xie B."/>
        </authorList>
    </citation>
    <scope>NUCLEOTIDE SEQUENCE [LARGE SCALE GENOMIC DNA]</scope>
    <source>
        <strain evidence="2">170</strain>
    </source>
</reference>